<evidence type="ECO:0000256" key="9">
    <source>
        <dbReference type="NCBIfam" id="TIGR03150"/>
    </source>
</evidence>
<dbReference type="SMART" id="SM00825">
    <property type="entry name" value="PKS_KS"/>
    <property type="match status" value="1"/>
</dbReference>
<comment type="similarity">
    <text evidence="2 10">Belongs to the thiolase-like superfamily. Beta-ketoacyl-ACP synthases family.</text>
</comment>
<dbReference type="InterPro" id="IPR014030">
    <property type="entry name" value="Ketoacyl_synth_N"/>
</dbReference>
<dbReference type="InterPro" id="IPR018201">
    <property type="entry name" value="Ketoacyl_synth_AS"/>
</dbReference>
<dbReference type="PROSITE" id="PS00606">
    <property type="entry name" value="KS3_1"/>
    <property type="match status" value="1"/>
</dbReference>
<dbReference type="AlphaFoldDB" id="A0A7W8P2X7"/>
<keyword evidence="8 12" id="KW-0012">Acyltransferase</keyword>
<evidence type="ECO:0000313" key="12">
    <source>
        <dbReference type="EMBL" id="MBB5401641.1"/>
    </source>
</evidence>
<reference evidence="12 13" key="1">
    <citation type="submission" date="2020-08" db="EMBL/GenBank/DDBJ databases">
        <title>Genomic Encyclopedia of Type Strains, Phase IV (KMG-V): Genome sequencing to study the core and pangenomes of soil and plant-associated prokaryotes.</title>
        <authorList>
            <person name="Whitman W."/>
        </authorList>
    </citation>
    <scope>NUCLEOTIDE SEQUENCE [LARGE SCALE GENOMIC DNA]</scope>
    <source>
        <strain evidence="12 13">JPY162</strain>
    </source>
</reference>
<proteinExistence type="inferred from homology"/>
<accession>A0A7W8P2X7</accession>
<sequence length="482" mass="50426">MVRSLWRTLHIDWRDASIPHAQPAYTCGLLLRRLKFVQLQHGVLCQSLAAYLQQSKGEHGLSTRRIVVTGMGLVSPLGCDVESAWKRLLNGHSGLTGLPDDVTEGIASKVGGVVPPLTSDCPWGFDPALAVEPKDQKKMDRFSLFALAAAQEALNQSCWRPETETARQRTATIVASGVGGFGAIVEAVRTTDNRGPRRLSPFTVPSFLANMAAGHVSIRHGFRGPLGAPITACAASAQAIGDAARLIRAGEADIAVCGGAEACIDRVSLGSFAAARTMSTGFNDRPACASRPFDTERDGFVMGEGAGMLVIEELEHALRRGATPIAELVGYGTSADAHHMTSPPEDGAGGRRAMELAIQQANLAPEQIGHLNAHATSTPVGDVSELAAIKAVFGMGRGPALSATKSSTGHLLGAAGGVEAIFTILALRDQIAPPTLNLTQPDPVAEGVDIVSGSARKISTEYAISNGFGFGGVNASLVLRRH</sequence>
<feature type="domain" description="Ketosynthase family 3 (KS3)" evidence="11">
    <location>
        <begin position="63"/>
        <end position="481"/>
    </location>
</feature>
<evidence type="ECO:0000256" key="1">
    <source>
        <dbReference type="ARBA" id="ARBA00005194"/>
    </source>
</evidence>
<keyword evidence="4 10" id="KW-0808">Transferase</keyword>
<organism evidence="12 13">
    <name type="scientific">Paraburkholderia youngii</name>
    <dbReference type="NCBI Taxonomy" id="2782701"/>
    <lineage>
        <taxon>Bacteria</taxon>
        <taxon>Pseudomonadati</taxon>
        <taxon>Pseudomonadota</taxon>
        <taxon>Betaproteobacteria</taxon>
        <taxon>Burkholderiales</taxon>
        <taxon>Burkholderiaceae</taxon>
        <taxon>Paraburkholderia</taxon>
    </lineage>
</organism>
<dbReference type="UniPathway" id="UPA00094"/>
<dbReference type="PANTHER" id="PTHR11712:SF321">
    <property type="entry name" value="3-OXOACYL-[ACYL-CARRIER-PROTEIN] SYNTHASE 2"/>
    <property type="match status" value="1"/>
</dbReference>
<dbReference type="InterPro" id="IPR000794">
    <property type="entry name" value="Beta-ketoacyl_synthase"/>
</dbReference>
<comment type="pathway">
    <text evidence="1">Lipid metabolism; fatty acid biosynthesis.</text>
</comment>
<evidence type="ECO:0000256" key="8">
    <source>
        <dbReference type="ARBA" id="ARBA00023315"/>
    </source>
</evidence>
<dbReference type="GO" id="GO:0004315">
    <property type="term" value="F:3-oxoacyl-[acyl-carrier-protein] synthase activity"/>
    <property type="evidence" value="ECO:0007669"/>
    <property type="project" value="UniProtKB-UniRule"/>
</dbReference>
<evidence type="ECO:0000256" key="6">
    <source>
        <dbReference type="ARBA" id="ARBA00023098"/>
    </source>
</evidence>
<gene>
    <name evidence="12" type="ORF">HDG41_003724</name>
</gene>
<dbReference type="NCBIfam" id="NF005589">
    <property type="entry name" value="PRK07314.1"/>
    <property type="match status" value="1"/>
</dbReference>
<keyword evidence="6" id="KW-0443">Lipid metabolism</keyword>
<dbReference type="InterPro" id="IPR014031">
    <property type="entry name" value="Ketoacyl_synth_C"/>
</dbReference>
<dbReference type="PROSITE" id="PS52004">
    <property type="entry name" value="KS3_2"/>
    <property type="match status" value="1"/>
</dbReference>
<dbReference type="SUPFAM" id="SSF53901">
    <property type="entry name" value="Thiolase-like"/>
    <property type="match status" value="2"/>
</dbReference>
<dbReference type="EMBL" id="JACHDE010000006">
    <property type="protein sequence ID" value="MBB5401641.1"/>
    <property type="molecule type" value="Genomic_DNA"/>
</dbReference>
<evidence type="ECO:0000259" key="11">
    <source>
        <dbReference type="PROSITE" id="PS52004"/>
    </source>
</evidence>
<dbReference type="FunFam" id="3.40.47.10:FF:000009">
    <property type="entry name" value="3-oxoacyl-[acyl-carrier-protein] synthase 2"/>
    <property type="match status" value="1"/>
</dbReference>
<evidence type="ECO:0000256" key="4">
    <source>
        <dbReference type="ARBA" id="ARBA00022679"/>
    </source>
</evidence>
<dbReference type="CDD" id="cd00834">
    <property type="entry name" value="KAS_I_II"/>
    <property type="match status" value="1"/>
</dbReference>
<keyword evidence="7" id="KW-0275">Fatty acid biosynthesis</keyword>
<dbReference type="Gene3D" id="3.40.47.10">
    <property type="match status" value="1"/>
</dbReference>
<keyword evidence="5" id="KW-0276">Fatty acid metabolism</keyword>
<dbReference type="Pfam" id="PF00109">
    <property type="entry name" value="ketoacyl-synt"/>
    <property type="match status" value="1"/>
</dbReference>
<dbReference type="InterPro" id="IPR020841">
    <property type="entry name" value="PKS_Beta-ketoAc_synthase_dom"/>
</dbReference>
<name>A0A7W8P2X7_9BURK</name>
<dbReference type="GO" id="GO:0005829">
    <property type="term" value="C:cytosol"/>
    <property type="evidence" value="ECO:0007669"/>
    <property type="project" value="TreeGrafter"/>
</dbReference>
<dbReference type="InterPro" id="IPR017568">
    <property type="entry name" value="3-oxoacyl-ACP_synth-2"/>
</dbReference>
<dbReference type="PANTHER" id="PTHR11712">
    <property type="entry name" value="POLYKETIDE SYNTHASE-RELATED"/>
    <property type="match status" value="1"/>
</dbReference>
<keyword evidence="3" id="KW-0444">Lipid biosynthesis</keyword>
<evidence type="ECO:0000256" key="10">
    <source>
        <dbReference type="RuleBase" id="RU003694"/>
    </source>
</evidence>
<dbReference type="InterPro" id="IPR016039">
    <property type="entry name" value="Thiolase-like"/>
</dbReference>
<dbReference type="Pfam" id="PF02801">
    <property type="entry name" value="Ketoacyl-synt_C"/>
    <property type="match status" value="1"/>
</dbReference>
<evidence type="ECO:0000256" key="7">
    <source>
        <dbReference type="ARBA" id="ARBA00023160"/>
    </source>
</evidence>
<dbReference type="EC" id="2.3.1.179" evidence="9"/>
<dbReference type="NCBIfam" id="TIGR03150">
    <property type="entry name" value="fabF"/>
    <property type="match status" value="1"/>
</dbReference>
<evidence type="ECO:0000256" key="2">
    <source>
        <dbReference type="ARBA" id="ARBA00008467"/>
    </source>
</evidence>
<dbReference type="GO" id="GO:0006633">
    <property type="term" value="P:fatty acid biosynthetic process"/>
    <property type="evidence" value="ECO:0007669"/>
    <property type="project" value="UniProtKB-UniRule"/>
</dbReference>
<dbReference type="Proteomes" id="UP000592820">
    <property type="component" value="Unassembled WGS sequence"/>
</dbReference>
<evidence type="ECO:0000256" key="5">
    <source>
        <dbReference type="ARBA" id="ARBA00022832"/>
    </source>
</evidence>
<comment type="caution">
    <text evidence="12">The sequence shown here is derived from an EMBL/GenBank/DDBJ whole genome shotgun (WGS) entry which is preliminary data.</text>
</comment>
<evidence type="ECO:0000313" key="13">
    <source>
        <dbReference type="Proteomes" id="UP000592820"/>
    </source>
</evidence>
<evidence type="ECO:0000256" key="3">
    <source>
        <dbReference type="ARBA" id="ARBA00022516"/>
    </source>
</evidence>
<dbReference type="NCBIfam" id="NF004970">
    <property type="entry name" value="PRK06333.1"/>
    <property type="match status" value="1"/>
</dbReference>
<protein>
    <recommendedName>
        <fullName evidence="9">Beta-ketoacyl-ACP synthase II</fullName>
        <ecNumber evidence="9">2.3.1.179</ecNumber>
    </recommendedName>
</protein>